<accession>A0AC35GRR9</accession>
<evidence type="ECO:0000313" key="1">
    <source>
        <dbReference type="Proteomes" id="UP000887580"/>
    </source>
</evidence>
<reference evidence="2" key="1">
    <citation type="submission" date="2022-11" db="UniProtKB">
        <authorList>
            <consortium name="WormBaseParasite"/>
        </authorList>
    </citation>
    <scope>IDENTIFICATION</scope>
</reference>
<evidence type="ECO:0000313" key="2">
    <source>
        <dbReference type="WBParaSite" id="PS1159_v2.g7980.t1"/>
    </source>
</evidence>
<dbReference type="Proteomes" id="UP000887580">
    <property type="component" value="Unplaced"/>
</dbReference>
<organism evidence="1 2">
    <name type="scientific">Panagrolaimus sp. PS1159</name>
    <dbReference type="NCBI Taxonomy" id="55785"/>
    <lineage>
        <taxon>Eukaryota</taxon>
        <taxon>Metazoa</taxon>
        <taxon>Ecdysozoa</taxon>
        <taxon>Nematoda</taxon>
        <taxon>Chromadorea</taxon>
        <taxon>Rhabditida</taxon>
        <taxon>Tylenchina</taxon>
        <taxon>Panagrolaimomorpha</taxon>
        <taxon>Panagrolaimoidea</taxon>
        <taxon>Panagrolaimidae</taxon>
        <taxon>Panagrolaimus</taxon>
    </lineage>
</organism>
<protein>
    <submittedName>
        <fullName evidence="2">WAPL domain-containing protein</fullName>
    </submittedName>
</protein>
<dbReference type="WBParaSite" id="PS1159_v2.g7980.t1">
    <property type="protein sequence ID" value="PS1159_v2.g7980.t1"/>
    <property type="gene ID" value="PS1159_v2.g7980"/>
</dbReference>
<proteinExistence type="predicted"/>
<sequence length="716" mass="80875">MNPARLPKIAPGQLPPPNSKDDKSLPLQSGSGFLPPFSSPKKPKLNIAGIEESDSEGSTDDEMIIVEDTPPAPIIKNPNTTIDNDTSMIIEEEKPTNIQQGQKRKSDELDKEDPFDFNETDSSISSKAKRVKPEFSLLRHKQLNSKVKNELSAVKKTPQPKYRPTWNDKKDDDEEEEGEEEEIRSLSQEYKSSSSSTTTKQSTSFTRQTSAPSLAASSSRPKFSNPSSFVDQRSLKRVSQAQACLKSGEQEDFTQDFDYFMTVMEKEGTTENTIFLSLQSMTKKAIKIEFRNFLRRRTALSRIFKVINSHFDSNRICAVGAVFIYFMARDRQCFIADETFIPLIMPLLKTKPEIDDKIFDSAVKTLWPILEDWSKVTSELINKPVNIGMTKETFNVSYLTLEALALVCMHKHDKNLQNHLYTIGCLHWIIVKVEKLTKKLSKCKDSGDGAIGTIGELNRCMRILETSSVYNKPNQTYMMTGGNFALLQACTSVMQTFKKFAINGDESIRIVTFDSMGTVLRVLLNMTHDNELCCTKLGDMNNFLEFCLNCVTELSPKYAPKDKYFDIILLCCALLVNIAEKSTTIRSRLIEMTPRIYDSETKTIKEDNTVTAFTKLFIRHESAARTVDEEFDKEFELDDMPEDDEDTAAIAEDGRLHRGEDMSESDALQAIQAAMTKADSQMEDSVMASYFGILLGCLIQRDSQNAMKVRDMMPGK</sequence>
<name>A0AC35GRR9_9BILA</name>